<protein>
    <submittedName>
        <fullName evidence="2">Phage baseplate assembly protein V</fullName>
    </submittedName>
</protein>
<dbReference type="Pfam" id="PF06890">
    <property type="entry name" value="Phage_Mu_Gp45"/>
    <property type="match status" value="1"/>
</dbReference>
<dbReference type="Proteomes" id="UP000186406">
    <property type="component" value="Unassembled WGS sequence"/>
</dbReference>
<keyword evidence="3" id="KW-1185">Reference proteome</keyword>
<sequence>MTISDSHDRVGVMLRRMTLSSVDDSGDLQTVSGRTFRTDQPTGIARLLEFGFGSHPPEGSQGLVAALGGRQDRLVALGIGSAAHRPRGLQPGHAVLYDAHGNAIRLFGERVEMAFAGHAVTVTLRGLEITAAGDDVVIVVDADRRLVLGGDPDEHPIAKVITEAGPALNVWARTG</sequence>
<dbReference type="EMBL" id="FRXO01000004">
    <property type="protein sequence ID" value="SHO65810.1"/>
    <property type="molecule type" value="Genomic_DNA"/>
</dbReference>
<organism evidence="2 3">
    <name type="scientific">Pseudoxanthobacter soli DSM 19599</name>
    <dbReference type="NCBI Taxonomy" id="1123029"/>
    <lineage>
        <taxon>Bacteria</taxon>
        <taxon>Pseudomonadati</taxon>
        <taxon>Pseudomonadota</taxon>
        <taxon>Alphaproteobacteria</taxon>
        <taxon>Hyphomicrobiales</taxon>
        <taxon>Segnochrobactraceae</taxon>
        <taxon>Pseudoxanthobacter</taxon>
    </lineage>
</organism>
<dbReference type="AlphaFoldDB" id="A0A1M7ZLN1"/>
<reference evidence="2 3" key="1">
    <citation type="submission" date="2016-12" db="EMBL/GenBank/DDBJ databases">
        <authorList>
            <person name="Song W.-J."/>
            <person name="Kurnit D.M."/>
        </authorList>
    </citation>
    <scope>NUCLEOTIDE SEQUENCE [LARGE SCALE GENOMIC DNA]</scope>
    <source>
        <strain evidence="2 3">DSM 19599</strain>
    </source>
</reference>
<feature type="domain" description="Bacteriophage Mu Gp45 N-terminal" evidence="1">
    <location>
        <begin position="16"/>
        <end position="79"/>
    </location>
</feature>
<dbReference type="InterPro" id="IPR053861">
    <property type="entry name" value="Phage_Mu_Gp45_N"/>
</dbReference>
<dbReference type="STRING" id="1123029.SAMN02745172_02457"/>
<gene>
    <name evidence="2" type="ORF">SAMN02745172_02457</name>
</gene>
<dbReference type="OrthoDB" id="8449472at2"/>
<evidence type="ECO:0000313" key="3">
    <source>
        <dbReference type="Proteomes" id="UP000186406"/>
    </source>
</evidence>
<evidence type="ECO:0000313" key="2">
    <source>
        <dbReference type="EMBL" id="SHO65810.1"/>
    </source>
</evidence>
<name>A0A1M7ZLN1_9HYPH</name>
<proteinExistence type="predicted"/>
<accession>A0A1M7ZLN1</accession>
<evidence type="ECO:0000259" key="1">
    <source>
        <dbReference type="Pfam" id="PF06890"/>
    </source>
</evidence>
<dbReference type="RefSeq" id="WP_073628977.1">
    <property type="nucleotide sequence ID" value="NZ_FRXO01000004.1"/>
</dbReference>